<dbReference type="OrthoDB" id="6867088at2"/>
<reference evidence="1 2" key="1">
    <citation type="submission" date="2013-07" db="EMBL/GenBank/DDBJ databases">
        <authorList>
            <person name="Genoscope - CEA"/>
        </authorList>
    </citation>
    <scope>NUCLEOTIDE SEQUENCE [LARGE SCALE GENOMIC DNA]</scope>
    <source>
        <strain evidence="1 2">G6</strain>
    </source>
</reference>
<dbReference type="RefSeq" id="WP_045959206.1">
    <property type="nucleotide sequence ID" value="NZ_FO704551.1"/>
</dbReference>
<sequence>MNPIFLPVPDDTGVASHHPVFTVQVTGLMEGPEPGTYQRERTLTVCAAPTITEAVQKLETLSLAGNWPVPDGGLSGFIPQTVMLYDRHGRKVLGGRFDAGIVWAQPVTLASERLSLERQRQRLCHAAVAEQGWENYPDARMLWQKAHLLSLHLVSSRYRQCGEVNDILRQGVSVKASFF</sequence>
<gene>
    <name evidence="1" type="ORF">XPG1_2558</name>
</gene>
<dbReference type="EMBL" id="FO704551">
    <property type="protein sequence ID" value="CDG22210.1"/>
    <property type="molecule type" value="Genomic_DNA"/>
</dbReference>
<organism evidence="1 2">
    <name type="scientific">Xenorhabdus poinarii G6</name>
    <dbReference type="NCBI Taxonomy" id="1354304"/>
    <lineage>
        <taxon>Bacteria</taxon>
        <taxon>Pseudomonadati</taxon>
        <taxon>Pseudomonadota</taxon>
        <taxon>Gammaproteobacteria</taxon>
        <taxon>Enterobacterales</taxon>
        <taxon>Morganellaceae</taxon>
        <taxon>Xenorhabdus</taxon>
    </lineage>
</organism>
<evidence type="ECO:0000313" key="2">
    <source>
        <dbReference type="Proteomes" id="UP000032735"/>
    </source>
</evidence>
<evidence type="ECO:0000313" key="1">
    <source>
        <dbReference type="EMBL" id="CDG22210.1"/>
    </source>
</evidence>
<keyword evidence="2" id="KW-1185">Reference proteome</keyword>
<accession>A0A068R7Y0</accession>
<dbReference type="HOGENOM" id="CLU_1315001_0_0_6"/>
<name>A0A068R7Y0_9GAMM</name>
<dbReference type="AlphaFoldDB" id="A0A068R7Y0"/>
<protein>
    <submittedName>
        <fullName evidence="1">Uncharacterized protein</fullName>
    </submittedName>
</protein>
<dbReference type="Proteomes" id="UP000032735">
    <property type="component" value="Chromosome"/>
</dbReference>
<dbReference type="KEGG" id="xpo:XPG1_2558"/>
<proteinExistence type="predicted"/>
<dbReference type="STRING" id="1354304.XPG1_2558"/>